<dbReference type="Gene3D" id="1.25.10.10">
    <property type="entry name" value="Leucine-rich Repeat Variant"/>
    <property type="match status" value="2"/>
</dbReference>
<dbReference type="PANTHER" id="PTHR33115">
    <property type="entry name" value="ARM REPEAT SUPERFAMILY PROTEIN"/>
    <property type="match status" value="1"/>
</dbReference>
<feature type="transmembrane region" description="Helical" evidence="2">
    <location>
        <begin position="202"/>
        <end position="220"/>
    </location>
</feature>
<dbReference type="EMBL" id="GBRH01282180">
    <property type="protein sequence ID" value="JAD15715.1"/>
    <property type="molecule type" value="Transcribed_RNA"/>
</dbReference>
<feature type="transmembrane region" description="Helical" evidence="2">
    <location>
        <begin position="287"/>
        <end position="304"/>
    </location>
</feature>
<keyword evidence="2" id="KW-0812">Transmembrane</keyword>
<evidence type="ECO:0000256" key="2">
    <source>
        <dbReference type="SAM" id="Phobius"/>
    </source>
</evidence>
<keyword evidence="2" id="KW-0472">Membrane</keyword>
<reference evidence="3" key="1">
    <citation type="submission" date="2014-09" db="EMBL/GenBank/DDBJ databases">
        <authorList>
            <person name="Magalhaes I.L.F."/>
            <person name="Oliveira U."/>
            <person name="Santos F.R."/>
            <person name="Vidigal T.H.D.A."/>
            <person name="Brescovit A.D."/>
            <person name="Santos A.J."/>
        </authorList>
    </citation>
    <scope>NUCLEOTIDE SEQUENCE</scope>
    <source>
        <tissue evidence="3">Shoot tissue taken approximately 20 cm above the soil surface</tissue>
    </source>
</reference>
<reference evidence="3" key="2">
    <citation type="journal article" date="2015" name="Data Brief">
        <title>Shoot transcriptome of the giant reed, Arundo donax.</title>
        <authorList>
            <person name="Barrero R.A."/>
            <person name="Guerrero F.D."/>
            <person name="Moolhuijzen P."/>
            <person name="Goolsby J.A."/>
            <person name="Tidwell J."/>
            <person name="Bellgard S.E."/>
            <person name="Bellgard M.I."/>
        </authorList>
    </citation>
    <scope>NUCLEOTIDE SEQUENCE</scope>
    <source>
        <tissue evidence="3">Shoot tissue taken approximately 20 cm above the soil surface</tissue>
    </source>
</reference>
<proteinExistence type="predicted"/>
<dbReference type="AlphaFoldDB" id="A0A0A8XST5"/>
<feature type="transmembrane region" description="Helical" evidence="2">
    <location>
        <begin position="324"/>
        <end position="346"/>
    </location>
</feature>
<feature type="region of interest" description="Disordered" evidence="1">
    <location>
        <begin position="910"/>
        <end position="932"/>
    </location>
</feature>
<feature type="transmembrane region" description="Helical" evidence="2">
    <location>
        <begin position="147"/>
        <end position="164"/>
    </location>
</feature>
<sequence length="932" mass="104741">MTPDGHGALHSTARGKPAWETSEEYLNFFLRSVAVLERWGNSFGSWSFTWANTVVVNNSSELDNQDFWYAAMIIFIGNFRYISRENKSDDELLFKTTGGIKLKRVNMMKFAHYLIVAVIMVPLYGVFEGCLFRFRIFYGHGYFNRDLNFLLRVLILVLLSIIWLPKIVQQMNKYILGRFAPSILVLAFGGLQASIAPDNLEVTAIWVSMLLVACLIIQCTENNICQFQFQSRFVAALPLCLCRLCSFIFKHKGWANFIAFGLIACVTQYLIGSIGLLMLFGVVLVDNIQVPLAIARIALSSMHLQRMHYNHETDNPHLVGMLKTLYLIVIVQGALYTAACILESLLSRILRVSLARKCGLGYKKGLQCVDMFYEDAYMYFRQDGILSREDLTLVNYAFESLHSKSRERKLAGVRIIYSILQLDGPNQELVSKIITSTDMVTILIRMLGLTAPQDNAMRLLAAKVIAQLAGDIQIVEIHGTMQMISCLLYAEDTAAQRVDSIVAEENTPVHSVNISGESVVDQLSSRICKIMQYYMSVPEGNDEPLDEDCFPLLGMLILEKLAHSFENCAEISGTIELIPKIIHLMGYATDITNMSDAQHKLLITSSLKLVAKLVSTEGEVGMELRRKISDQPFLMSNFVEILEDTDTTQRKLVMGILAKVALSEEMREEIGSFQVFIPKLISAFLDVDCSMRMEACATLSILSMNNANNCAAMWKERGCDLFEELMYMLQHDDYLYVASIALQNLCSNSIPSVQHYVLLSMYHLCSHSKLSVVLTKMMNAKGQQLEALIGLTSQICYFIPNIFVETLQQSHITARSVVQKLVGALNTNKKPSPEYPRMRRVVVELAITLMKSCSNYAVIFKEEGMMQVLSKVEERPSRVKNYRVFSGSAGVILENGLSLRELVASAKGLLEPQQGHPSGLVQSEPEISEHQE</sequence>
<evidence type="ECO:0000256" key="1">
    <source>
        <dbReference type="SAM" id="MobiDB-lite"/>
    </source>
</evidence>
<dbReference type="InterPro" id="IPR011989">
    <property type="entry name" value="ARM-like"/>
</dbReference>
<protein>
    <submittedName>
        <fullName evidence="3">Uncharacterized protein</fullName>
    </submittedName>
</protein>
<feature type="transmembrane region" description="Helical" evidence="2">
    <location>
        <begin position="255"/>
        <end position="280"/>
    </location>
</feature>
<organism evidence="3">
    <name type="scientific">Arundo donax</name>
    <name type="common">Giant reed</name>
    <name type="synonym">Donax arundinaceus</name>
    <dbReference type="NCBI Taxonomy" id="35708"/>
    <lineage>
        <taxon>Eukaryota</taxon>
        <taxon>Viridiplantae</taxon>
        <taxon>Streptophyta</taxon>
        <taxon>Embryophyta</taxon>
        <taxon>Tracheophyta</taxon>
        <taxon>Spermatophyta</taxon>
        <taxon>Magnoliopsida</taxon>
        <taxon>Liliopsida</taxon>
        <taxon>Poales</taxon>
        <taxon>Poaceae</taxon>
        <taxon>PACMAD clade</taxon>
        <taxon>Arundinoideae</taxon>
        <taxon>Arundineae</taxon>
        <taxon>Arundo</taxon>
    </lineage>
</organism>
<feature type="transmembrane region" description="Helical" evidence="2">
    <location>
        <begin position="176"/>
        <end position="196"/>
    </location>
</feature>
<feature type="transmembrane region" description="Helical" evidence="2">
    <location>
        <begin position="110"/>
        <end position="127"/>
    </location>
</feature>
<dbReference type="InterPro" id="IPR016024">
    <property type="entry name" value="ARM-type_fold"/>
</dbReference>
<name>A0A0A8XST5_ARUDO</name>
<keyword evidence="2" id="KW-1133">Transmembrane helix</keyword>
<dbReference type="PANTHER" id="PTHR33115:SF37">
    <property type="entry name" value="OS01G0618300 PROTEIN"/>
    <property type="match status" value="1"/>
</dbReference>
<accession>A0A0A8XST5</accession>
<evidence type="ECO:0000313" key="3">
    <source>
        <dbReference type="EMBL" id="JAD15715.1"/>
    </source>
</evidence>
<dbReference type="SUPFAM" id="SSF48371">
    <property type="entry name" value="ARM repeat"/>
    <property type="match status" value="1"/>
</dbReference>